<organism evidence="2 3">
    <name type="scientific">Pedobacter planticolens</name>
    <dbReference type="NCBI Taxonomy" id="2679964"/>
    <lineage>
        <taxon>Bacteria</taxon>
        <taxon>Pseudomonadati</taxon>
        <taxon>Bacteroidota</taxon>
        <taxon>Sphingobacteriia</taxon>
        <taxon>Sphingobacteriales</taxon>
        <taxon>Sphingobacteriaceae</taxon>
        <taxon>Pedobacter</taxon>
    </lineage>
</organism>
<dbReference type="NCBIfam" id="TIGR04370">
    <property type="entry name" value="glyco_rpt_poly"/>
    <property type="match status" value="1"/>
</dbReference>
<keyword evidence="1" id="KW-1133">Transmembrane helix</keyword>
<accession>A0A923E0N7</accession>
<dbReference type="RefSeq" id="WP_182922602.1">
    <property type="nucleotide sequence ID" value="NZ_WNXD01000002.1"/>
</dbReference>
<comment type="caution">
    <text evidence="2">The sequence shown here is derived from an EMBL/GenBank/DDBJ whole genome shotgun (WGS) entry which is preliminary data.</text>
</comment>
<proteinExistence type="predicted"/>
<feature type="transmembrane region" description="Helical" evidence="1">
    <location>
        <begin position="446"/>
        <end position="464"/>
    </location>
</feature>
<name>A0A923E0N7_9SPHI</name>
<dbReference type="InterPro" id="IPR029468">
    <property type="entry name" value="O-ag_pol_Wzy"/>
</dbReference>
<gene>
    <name evidence="2" type="ORF">GM921_10525</name>
</gene>
<feature type="transmembrane region" description="Helical" evidence="1">
    <location>
        <begin position="141"/>
        <end position="161"/>
    </location>
</feature>
<feature type="transmembrane region" description="Helical" evidence="1">
    <location>
        <begin position="7"/>
        <end position="24"/>
    </location>
</feature>
<protein>
    <submittedName>
        <fullName evidence="2">O-antigen polysaccharide polymerase Wzy</fullName>
    </submittedName>
</protein>
<evidence type="ECO:0000313" key="3">
    <source>
        <dbReference type="Proteomes" id="UP000601055"/>
    </source>
</evidence>
<feature type="transmembrane region" description="Helical" evidence="1">
    <location>
        <begin position="391"/>
        <end position="410"/>
    </location>
</feature>
<evidence type="ECO:0000313" key="2">
    <source>
        <dbReference type="EMBL" id="MBB2145923.1"/>
    </source>
</evidence>
<feature type="transmembrane region" description="Helical" evidence="1">
    <location>
        <begin position="219"/>
        <end position="238"/>
    </location>
</feature>
<feature type="transmembrane region" description="Helical" evidence="1">
    <location>
        <begin position="422"/>
        <end position="440"/>
    </location>
</feature>
<keyword evidence="3" id="KW-1185">Reference proteome</keyword>
<dbReference type="AlphaFoldDB" id="A0A923E0N7"/>
<feature type="transmembrane region" description="Helical" evidence="1">
    <location>
        <begin position="30"/>
        <end position="49"/>
    </location>
</feature>
<feature type="transmembrane region" description="Helical" evidence="1">
    <location>
        <begin position="267"/>
        <end position="284"/>
    </location>
</feature>
<dbReference type="EMBL" id="WNXD01000002">
    <property type="protein sequence ID" value="MBB2145923.1"/>
    <property type="molecule type" value="Genomic_DNA"/>
</dbReference>
<feature type="transmembrane region" description="Helical" evidence="1">
    <location>
        <begin position="61"/>
        <end position="79"/>
    </location>
</feature>
<feature type="transmembrane region" description="Helical" evidence="1">
    <location>
        <begin position="191"/>
        <end position="212"/>
    </location>
</feature>
<keyword evidence="1" id="KW-0812">Transmembrane</keyword>
<evidence type="ECO:0000256" key="1">
    <source>
        <dbReference type="SAM" id="Phobius"/>
    </source>
</evidence>
<reference evidence="2" key="1">
    <citation type="submission" date="2019-11" db="EMBL/GenBank/DDBJ databases">
        <title>Description of Pedobacter sp. LMG 31464T.</title>
        <authorList>
            <person name="Carlier A."/>
            <person name="Qi S."/>
            <person name="Vandamme P."/>
        </authorList>
    </citation>
    <scope>NUCLEOTIDE SEQUENCE</scope>
    <source>
        <strain evidence="2">LMG 31464</strain>
    </source>
</reference>
<dbReference type="Proteomes" id="UP000601055">
    <property type="component" value="Unassembled WGS sequence"/>
</dbReference>
<dbReference type="Pfam" id="PF14296">
    <property type="entry name" value="O-ag_pol_Wzy"/>
    <property type="match status" value="1"/>
</dbReference>
<feature type="transmembrane region" description="Helical" evidence="1">
    <location>
        <begin position="244"/>
        <end position="260"/>
    </location>
</feature>
<dbReference type="PROSITE" id="PS51257">
    <property type="entry name" value="PROKAR_LIPOPROTEIN"/>
    <property type="match status" value="1"/>
</dbReference>
<feature type="transmembrane region" description="Helical" evidence="1">
    <location>
        <begin position="99"/>
        <end position="120"/>
    </location>
</feature>
<sequence length="468" mass="52695">MLKFKIGFVLPILIVACCLLGFAYMFFVDFFLIFFPVIIISLMSIPLLIRKKWDVFSIWSWVLYSSILGVLLRSFYIYFDLPNPQSIDTVFLLGKSKSFLFPAMVLIFVGIACMVGGYLSTKKRFKLKSKIFVHDKWNPKAFFTTSILLLVISIVGLILFIKAQGGLFSIASISSNYRGVSETLAEASPHAYLRLLVSFSGINLFLLTTWLIKYNNNKVMAYILWVISFLTFVFFNFYVSQRGAIVFCMVQLIALSYYLQNFKLPKVKLLIGLVVALVIFQIMTNLRGVTDVATQEVKVDFVKALEPAILTTNMIDVSKTAHIVDAIPTKLNYEYGSTLITVFFAWIPRELWPNKPVTNVDNTIGMKVFGSTTYGSGGVPPGIIAELYWNFWIPGVLLGCFLIGFLLKLINQTILSNIANSNIVIIYVVNFMFIGLSFVGSSFGSLLIGVLLTLIPTIVILNFITERR</sequence>
<keyword evidence="1" id="KW-0472">Membrane</keyword>